<evidence type="ECO:0000256" key="2">
    <source>
        <dbReference type="ARBA" id="ARBA00022801"/>
    </source>
</evidence>
<dbReference type="InterPro" id="IPR001466">
    <property type="entry name" value="Beta-lactam-related"/>
</dbReference>
<evidence type="ECO:0000259" key="3">
    <source>
        <dbReference type="Pfam" id="PF00144"/>
    </source>
</evidence>
<dbReference type="EMBL" id="MU032347">
    <property type="protein sequence ID" value="KAF3765767.1"/>
    <property type="molecule type" value="Genomic_DNA"/>
</dbReference>
<evidence type="ECO:0000256" key="1">
    <source>
        <dbReference type="ARBA" id="ARBA00009009"/>
    </source>
</evidence>
<feature type="domain" description="Beta-lactamase-related" evidence="3">
    <location>
        <begin position="21"/>
        <end position="397"/>
    </location>
</feature>
<evidence type="ECO:0000313" key="5">
    <source>
        <dbReference type="Proteomes" id="UP000803844"/>
    </source>
</evidence>
<dbReference type="GO" id="GO:0016787">
    <property type="term" value="F:hydrolase activity"/>
    <property type="evidence" value="ECO:0007669"/>
    <property type="project" value="UniProtKB-KW"/>
</dbReference>
<comment type="similarity">
    <text evidence="1">Belongs to the class-A beta-lactamase family.</text>
</comment>
<dbReference type="GeneID" id="63838550"/>
<name>A0A9P5CPT8_CRYP1</name>
<proteinExistence type="inferred from homology"/>
<dbReference type="PANTHER" id="PTHR43283:SF17">
    <property type="entry name" value="(LOVD), PUTATIVE (AFU_ORTHOLOGUE AFUA_5G00920)-RELATED"/>
    <property type="match status" value="1"/>
</dbReference>
<sequence>MEKLDCILESHVAKGSETPGKDKLLGAAFVVVNKDGVIYEGSAGRNLSSADSPPFTPDSFCWVASMTKLATAACAMRLVERGLVGLDDDVRPLVPQLAEVKILRGFVGNDVPFLEENSTPITMRQLLLHTAGFAYGNGDPDLARWAKHIGRRHDDLQGTVEIWNTPLKFTPGQGWCYGSSIDWAGQVMERLTGKRLDECMAEEIFRPLGMNDTTFRRALLLPRIEGRSVPTANRNKASGELTTGAHFMPADPEVDSGGGGLHTTAADYAKLLQALLKASSSSSSSSSSSLAGPDDSGLLLMKKETVDEMFRPQLTDKERRWLEFITGRFHDGMTPDFEPGTPLDHGLSGVINMADSAGKRRKGSMMWAGMCNAHWFIDRESGIGATLMTNVLPQPDPVVVRVWDELERALYSALPVHSLFYWAK</sequence>
<keyword evidence="2" id="KW-0378">Hydrolase</keyword>
<accession>A0A9P5CPT8</accession>
<dbReference type="OrthoDB" id="428260at2759"/>
<organism evidence="4 5">
    <name type="scientific">Cryphonectria parasitica (strain ATCC 38755 / EP155)</name>
    <dbReference type="NCBI Taxonomy" id="660469"/>
    <lineage>
        <taxon>Eukaryota</taxon>
        <taxon>Fungi</taxon>
        <taxon>Dikarya</taxon>
        <taxon>Ascomycota</taxon>
        <taxon>Pezizomycotina</taxon>
        <taxon>Sordariomycetes</taxon>
        <taxon>Sordariomycetidae</taxon>
        <taxon>Diaporthales</taxon>
        <taxon>Cryphonectriaceae</taxon>
        <taxon>Cryphonectria-Endothia species complex</taxon>
        <taxon>Cryphonectria</taxon>
    </lineage>
</organism>
<keyword evidence="5" id="KW-1185">Reference proteome</keyword>
<dbReference type="Proteomes" id="UP000803844">
    <property type="component" value="Unassembled WGS sequence"/>
</dbReference>
<dbReference type="AlphaFoldDB" id="A0A9P5CPT8"/>
<dbReference type="RefSeq" id="XP_040776728.1">
    <property type="nucleotide sequence ID" value="XM_040921421.1"/>
</dbReference>
<dbReference type="PANTHER" id="PTHR43283">
    <property type="entry name" value="BETA-LACTAMASE-RELATED"/>
    <property type="match status" value="1"/>
</dbReference>
<dbReference type="InterPro" id="IPR050789">
    <property type="entry name" value="Diverse_Enzym_Activities"/>
</dbReference>
<protein>
    <submittedName>
        <fullName evidence="4">Beta-lactamase/transpeptidase-like protein</fullName>
    </submittedName>
</protein>
<dbReference type="Pfam" id="PF00144">
    <property type="entry name" value="Beta-lactamase"/>
    <property type="match status" value="1"/>
</dbReference>
<comment type="caution">
    <text evidence="4">The sequence shown here is derived from an EMBL/GenBank/DDBJ whole genome shotgun (WGS) entry which is preliminary data.</text>
</comment>
<dbReference type="SUPFAM" id="SSF56601">
    <property type="entry name" value="beta-lactamase/transpeptidase-like"/>
    <property type="match status" value="1"/>
</dbReference>
<evidence type="ECO:0000313" key="4">
    <source>
        <dbReference type="EMBL" id="KAF3765767.1"/>
    </source>
</evidence>
<reference evidence="4" key="1">
    <citation type="journal article" date="2020" name="Phytopathology">
        <title>Genome sequence of the chestnut blight fungus Cryphonectria parasitica EP155: A fundamental resource for an archetypical invasive plant pathogen.</title>
        <authorList>
            <person name="Crouch J.A."/>
            <person name="Dawe A."/>
            <person name="Aerts A."/>
            <person name="Barry K."/>
            <person name="Churchill A.C.L."/>
            <person name="Grimwood J."/>
            <person name="Hillman B."/>
            <person name="Milgroom M.G."/>
            <person name="Pangilinan J."/>
            <person name="Smith M."/>
            <person name="Salamov A."/>
            <person name="Schmutz J."/>
            <person name="Yadav J."/>
            <person name="Grigoriev I.V."/>
            <person name="Nuss D."/>
        </authorList>
    </citation>
    <scope>NUCLEOTIDE SEQUENCE</scope>
    <source>
        <strain evidence="4">EP155</strain>
    </source>
</reference>
<dbReference type="InterPro" id="IPR012338">
    <property type="entry name" value="Beta-lactam/transpept-like"/>
</dbReference>
<gene>
    <name evidence="4" type="ORF">M406DRAFT_339127</name>
</gene>
<dbReference type="Gene3D" id="3.40.710.10">
    <property type="entry name" value="DD-peptidase/beta-lactamase superfamily"/>
    <property type="match status" value="1"/>
</dbReference>